<evidence type="ECO:0000313" key="1">
    <source>
        <dbReference type="EMBL" id="SBV37794.1"/>
    </source>
</evidence>
<gene>
    <name evidence="1" type="ORF">STPYR_12737</name>
</gene>
<dbReference type="EMBL" id="FLTS01000001">
    <property type="protein sequence ID" value="SBV37794.1"/>
    <property type="molecule type" value="Genomic_DNA"/>
</dbReference>
<accession>A0A1Y5QC99</accession>
<protein>
    <submittedName>
        <fullName evidence="1">Uncharacterized protein</fullName>
    </submittedName>
</protein>
<reference evidence="1" key="1">
    <citation type="submission" date="2016-03" db="EMBL/GenBank/DDBJ databases">
        <authorList>
            <person name="Ploux O."/>
        </authorList>
    </citation>
    <scope>NUCLEOTIDE SEQUENCE</scope>
    <source>
        <strain evidence="1">UC10</strain>
    </source>
</reference>
<proteinExistence type="predicted"/>
<organism evidence="1">
    <name type="scientific">uncultured Stenotrophomonas sp</name>
    <dbReference type="NCBI Taxonomy" id="165438"/>
    <lineage>
        <taxon>Bacteria</taxon>
        <taxon>Pseudomonadati</taxon>
        <taxon>Pseudomonadota</taxon>
        <taxon>Gammaproteobacteria</taxon>
        <taxon>Lysobacterales</taxon>
        <taxon>Lysobacteraceae</taxon>
        <taxon>Stenotrophomonas</taxon>
        <taxon>environmental samples</taxon>
    </lineage>
</organism>
<name>A0A1Y5QC99_9GAMM</name>
<sequence>MASQLIGTTETGWFNPGVNPPPFDMKLLLMVAGSRSEDCGRTFEPYTVVMTAYVKQQGPCDEYDDEPAFDEYMSGDQTDFLDFQFDLKDEDGEVLDWYSDSIVAWAYYPLGIAQIAVNVERERQAALRPNTRSAAD</sequence>
<dbReference type="AlphaFoldDB" id="A0A1Y5QC99"/>